<dbReference type="GO" id="GO:0005730">
    <property type="term" value="C:nucleolus"/>
    <property type="evidence" value="ECO:0007669"/>
    <property type="project" value="InterPro"/>
</dbReference>
<dbReference type="EMBL" id="CAVNYO010000061">
    <property type="protein sequence ID" value="CAK5264582.1"/>
    <property type="molecule type" value="Genomic_DNA"/>
</dbReference>
<evidence type="ECO:0000256" key="5">
    <source>
        <dbReference type="SAM" id="MobiDB-lite"/>
    </source>
</evidence>
<feature type="region of interest" description="Disordered" evidence="5">
    <location>
        <begin position="362"/>
        <end position="408"/>
    </location>
</feature>
<name>A0AAD2Q1Q2_9AGAR</name>
<evidence type="ECO:0000313" key="7">
    <source>
        <dbReference type="Proteomes" id="UP001295794"/>
    </source>
</evidence>
<proteinExistence type="inferred from homology"/>
<dbReference type="InterPro" id="IPR036322">
    <property type="entry name" value="WD40_repeat_dom_sf"/>
</dbReference>
<dbReference type="PANTHER" id="PTHR16038">
    <property type="entry name" value="NOP SEVEN ASSOCIATED PROTEIN 1"/>
    <property type="match status" value="1"/>
</dbReference>
<feature type="compositionally biased region" description="Acidic residues" evidence="5">
    <location>
        <begin position="376"/>
        <end position="397"/>
    </location>
</feature>
<evidence type="ECO:0000256" key="1">
    <source>
        <dbReference type="ARBA" id="ARBA00002889"/>
    </source>
</evidence>
<dbReference type="Proteomes" id="UP001295794">
    <property type="component" value="Unassembled WGS sequence"/>
</dbReference>
<evidence type="ECO:0000313" key="6">
    <source>
        <dbReference type="EMBL" id="CAK5264582.1"/>
    </source>
</evidence>
<comment type="caution">
    <text evidence="6">The sequence shown here is derived from an EMBL/GenBank/DDBJ whole genome shotgun (WGS) entry which is preliminary data.</text>
</comment>
<evidence type="ECO:0000256" key="2">
    <source>
        <dbReference type="ARBA" id="ARBA00007861"/>
    </source>
</evidence>
<reference evidence="6" key="1">
    <citation type="submission" date="2023-11" db="EMBL/GenBank/DDBJ databases">
        <authorList>
            <person name="De Vega J J."/>
            <person name="De Vega J J."/>
        </authorList>
    </citation>
    <scope>NUCLEOTIDE SEQUENCE</scope>
</reference>
<evidence type="ECO:0000256" key="4">
    <source>
        <dbReference type="ARBA" id="ARBA00014234"/>
    </source>
</evidence>
<accession>A0AAD2Q1Q2</accession>
<protein>
    <recommendedName>
        <fullName evidence="4">Ribosome biogenesis protein NSA1</fullName>
    </recommendedName>
</protein>
<dbReference type="PANTHER" id="PTHR16038:SF4">
    <property type="entry name" value="WD REPEAT-CONTAINING PROTEIN 74"/>
    <property type="match status" value="1"/>
</dbReference>
<dbReference type="GO" id="GO:0042273">
    <property type="term" value="P:ribosomal large subunit biogenesis"/>
    <property type="evidence" value="ECO:0007669"/>
    <property type="project" value="InterPro"/>
</dbReference>
<dbReference type="SUPFAM" id="SSF50978">
    <property type="entry name" value="WD40 repeat-like"/>
    <property type="match status" value="1"/>
</dbReference>
<comment type="subunit">
    <text evidence="3">Component of the pre-66S ribosomal particle.</text>
</comment>
<evidence type="ECO:0000256" key="3">
    <source>
        <dbReference type="ARBA" id="ARBA00011187"/>
    </source>
</evidence>
<comment type="function">
    <text evidence="1">Involved in the biogenesis of the 60S ribosomal subunit.</text>
</comment>
<sequence>MPFFLAGDELGTIRSIKYQAGSPLESEVLNTSTSGSAVSSISVASSSKIVTAAYADGSLGSFVLEDEKLEPTSQWKETRIKSGQTFVGLKTTDKCRGTYSCTSNGALRLASLETPGTEARLASLPSRLCDWKLSTDQSTFSYGGDEVELSVWDTEKAFSPTEKLDASKRKRDSLFPGEIWRAKNVSNDGLGLRQPVKITSLAYLSTTSPRQNIVTGTQLGDVRMYDTRARKPVTNWKGIAKVGGVKLVEKGSVEKWVVSACSLKMSPMRLISEIFVGDHGCNLASVDLRNGRILYSYKGMSGAVTSVAVAPSLLVSSALDRYCRIHTTAPPPTQPGQNQETKGSVVDKVFLPSIPTVVAWNGISDGPLSPGSETEHAEEDDVWEGMQDVEDSADEAEAGGRKRRRTAI</sequence>
<dbReference type="InterPro" id="IPR015943">
    <property type="entry name" value="WD40/YVTN_repeat-like_dom_sf"/>
</dbReference>
<dbReference type="AlphaFoldDB" id="A0AAD2Q1Q2"/>
<gene>
    <name evidence="6" type="ORF">MYCIT1_LOCUS4863</name>
</gene>
<comment type="similarity">
    <text evidence="2">Belongs to the NSA1 family.</text>
</comment>
<organism evidence="6 7">
    <name type="scientific">Mycena citricolor</name>
    <dbReference type="NCBI Taxonomy" id="2018698"/>
    <lineage>
        <taxon>Eukaryota</taxon>
        <taxon>Fungi</taxon>
        <taxon>Dikarya</taxon>
        <taxon>Basidiomycota</taxon>
        <taxon>Agaricomycotina</taxon>
        <taxon>Agaricomycetes</taxon>
        <taxon>Agaricomycetidae</taxon>
        <taxon>Agaricales</taxon>
        <taxon>Marasmiineae</taxon>
        <taxon>Mycenaceae</taxon>
        <taxon>Mycena</taxon>
    </lineage>
</organism>
<dbReference type="InterPro" id="IPR037379">
    <property type="entry name" value="WDR74/Nsa1"/>
</dbReference>
<dbReference type="GO" id="GO:0030687">
    <property type="term" value="C:preribosome, large subunit precursor"/>
    <property type="evidence" value="ECO:0007669"/>
    <property type="project" value="TreeGrafter"/>
</dbReference>
<keyword evidence="7" id="KW-1185">Reference proteome</keyword>
<dbReference type="Gene3D" id="2.130.10.10">
    <property type="entry name" value="YVTN repeat-like/Quinoprotein amine dehydrogenase"/>
    <property type="match status" value="2"/>
</dbReference>